<keyword evidence="1" id="KW-0472">Membrane</keyword>
<dbReference type="Proteomes" id="UP000095283">
    <property type="component" value="Unplaced"/>
</dbReference>
<reference evidence="3" key="1">
    <citation type="submission" date="2016-11" db="UniProtKB">
        <authorList>
            <consortium name="WormBaseParasite"/>
        </authorList>
    </citation>
    <scope>IDENTIFICATION</scope>
</reference>
<keyword evidence="1" id="KW-0812">Transmembrane</keyword>
<name>A0A1I7XH28_HETBA</name>
<accession>A0A1I7XH28</accession>
<organism evidence="2 3">
    <name type="scientific">Heterorhabditis bacteriophora</name>
    <name type="common">Entomopathogenic nematode worm</name>
    <dbReference type="NCBI Taxonomy" id="37862"/>
    <lineage>
        <taxon>Eukaryota</taxon>
        <taxon>Metazoa</taxon>
        <taxon>Ecdysozoa</taxon>
        <taxon>Nematoda</taxon>
        <taxon>Chromadorea</taxon>
        <taxon>Rhabditida</taxon>
        <taxon>Rhabditina</taxon>
        <taxon>Rhabditomorpha</taxon>
        <taxon>Strongyloidea</taxon>
        <taxon>Heterorhabditidae</taxon>
        <taxon>Heterorhabditis</taxon>
    </lineage>
</organism>
<evidence type="ECO:0000313" key="3">
    <source>
        <dbReference type="WBParaSite" id="Hba_16617"/>
    </source>
</evidence>
<protein>
    <submittedName>
        <fullName evidence="3">Uncharacterized protein</fullName>
    </submittedName>
</protein>
<keyword evidence="1" id="KW-1133">Transmembrane helix</keyword>
<keyword evidence="2" id="KW-1185">Reference proteome</keyword>
<evidence type="ECO:0000256" key="1">
    <source>
        <dbReference type="SAM" id="Phobius"/>
    </source>
</evidence>
<sequence>MSRHPPPPPPKPKGYQLPAVPAFSHNNHTDGEIIPLKRTMRRFMVIWILCTIHLSRCVIAVIVEKRTYHKRNIPKVVRLI</sequence>
<proteinExistence type="predicted"/>
<dbReference type="WBParaSite" id="Hba_16617">
    <property type="protein sequence ID" value="Hba_16617"/>
    <property type="gene ID" value="Hba_16617"/>
</dbReference>
<dbReference type="AlphaFoldDB" id="A0A1I7XH28"/>
<feature type="transmembrane region" description="Helical" evidence="1">
    <location>
        <begin position="44"/>
        <end position="63"/>
    </location>
</feature>
<evidence type="ECO:0000313" key="2">
    <source>
        <dbReference type="Proteomes" id="UP000095283"/>
    </source>
</evidence>